<reference evidence="5" key="1">
    <citation type="journal article" date="2013" name="Nature">
        <title>Pan genome of the phytoplankton Emiliania underpins its global distribution.</title>
        <authorList>
            <person name="Read B.A."/>
            <person name="Kegel J."/>
            <person name="Klute M.J."/>
            <person name="Kuo A."/>
            <person name="Lefebvre S.C."/>
            <person name="Maumus F."/>
            <person name="Mayer C."/>
            <person name="Miller J."/>
            <person name="Monier A."/>
            <person name="Salamov A."/>
            <person name="Young J."/>
            <person name="Aguilar M."/>
            <person name="Claverie J.M."/>
            <person name="Frickenhaus S."/>
            <person name="Gonzalez K."/>
            <person name="Herman E.K."/>
            <person name="Lin Y.C."/>
            <person name="Napier J."/>
            <person name="Ogata H."/>
            <person name="Sarno A.F."/>
            <person name="Shmutz J."/>
            <person name="Schroeder D."/>
            <person name="de Vargas C."/>
            <person name="Verret F."/>
            <person name="von Dassow P."/>
            <person name="Valentin K."/>
            <person name="Van de Peer Y."/>
            <person name="Wheeler G."/>
            <person name="Dacks J.B."/>
            <person name="Delwiche C.F."/>
            <person name="Dyhrman S.T."/>
            <person name="Glockner G."/>
            <person name="John U."/>
            <person name="Richards T."/>
            <person name="Worden A.Z."/>
            <person name="Zhang X."/>
            <person name="Grigoriev I.V."/>
            <person name="Allen A.E."/>
            <person name="Bidle K."/>
            <person name="Borodovsky M."/>
            <person name="Bowler C."/>
            <person name="Brownlee C."/>
            <person name="Cock J.M."/>
            <person name="Elias M."/>
            <person name="Gladyshev V.N."/>
            <person name="Groth M."/>
            <person name="Guda C."/>
            <person name="Hadaegh A."/>
            <person name="Iglesias-Rodriguez M.D."/>
            <person name="Jenkins J."/>
            <person name="Jones B.M."/>
            <person name="Lawson T."/>
            <person name="Leese F."/>
            <person name="Lindquist E."/>
            <person name="Lobanov A."/>
            <person name="Lomsadze A."/>
            <person name="Malik S.B."/>
            <person name="Marsh M.E."/>
            <person name="Mackinder L."/>
            <person name="Mock T."/>
            <person name="Mueller-Roeber B."/>
            <person name="Pagarete A."/>
            <person name="Parker M."/>
            <person name="Probert I."/>
            <person name="Quesneville H."/>
            <person name="Raines C."/>
            <person name="Rensing S.A."/>
            <person name="Riano-Pachon D.M."/>
            <person name="Richier S."/>
            <person name="Rokitta S."/>
            <person name="Shiraiwa Y."/>
            <person name="Soanes D.M."/>
            <person name="van der Giezen M."/>
            <person name="Wahlund T.M."/>
            <person name="Williams B."/>
            <person name="Wilson W."/>
            <person name="Wolfe G."/>
            <person name="Wurch L.L."/>
        </authorList>
    </citation>
    <scope>NUCLEOTIDE SEQUENCE</scope>
</reference>
<dbReference type="Gene3D" id="2.130.10.10">
    <property type="entry name" value="YVTN repeat-like/Quinoprotein amine dehydrogenase"/>
    <property type="match status" value="1"/>
</dbReference>
<dbReference type="PaxDb" id="2903-EOD06607"/>
<dbReference type="KEGG" id="ehx:EMIHUDRAFT_438702"/>
<dbReference type="GeneID" id="17284721"/>
<dbReference type="AlphaFoldDB" id="A0A0D3KUL5"/>
<dbReference type="InterPro" id="IPR036322">
    <property type="entry name" value="WD40_repeat_dom_sf"/>
</dbReference>
<dbReference type="SUPFAM" id="SSF50978">
    <property type="entry name" value="WD40 repeat-like"/>
    <property type="match status" value="1"/>
</dbReference>
<dbReference type="PROSITE" id="PS50082">
    <property type="entry name" value="WD_REPEATS_2"/>
    <property type="match status" value="1"/>
</dbReference>
<evidence type="ECO:0000313" key="4">
    <source>
        <dbReference type="EnsemblProtists" id="EOD39450"/>
    </source>
</evidence>
<dbReference type="InterPro" id="IPR001680">
    <property type="entry name" value="WD40_rpt"/>
</dbReference>
<evidence type="ECO:0000313" key="5">
    <source>
        <dbReference type="Proteomes" id="UP000013827"/>
    </source>
</evidence>
<sequence>MCLALSRSRRIAFTGSNDGQGLRAWALPSGACLAHVGGFGCAVSAMSWHIASHCLATGTEDGTVSLWDTATLEGEAPELRQVHSLPLDQPQGMHVEVVCLTPSADGTALFCGLDDGNIVLLS</sequence>
<dbReference type="RefSeq" id="XP_005759036.1">
    <property type="nucleotide sequence ID" value="XM_005758979.1"/>
</dbReference>
<protein>
    <submittedName>
        <fullName evidence="4">Uncharacterized protein</fullName>
    </submittedName>
</protein>
<dbReference type="KEGG" id="ehx:EMIHUDRAFT_433389"/>
<keyword evidence="5" id="KW-1185">Reference proteome</keyword>
<name>A0A0D3KUL5_EMIH1</name>
<feature type="repeat" description="WD" evidence="3">
    <location>
        <begin position="36"/>
        <end position="68"/>
    </location>
</feature>
<dbReference type="HOGENOM" id="CLU_2031049_0_0_1"/>
<dbReference type="RefSeq" id="XP_005791879.1">
    <property type="nucleotide sequence ID" value="XM_005791822.1"/>
</dbReference>
<dbReference type="EnsemblProtists" id="EOD06607">
    <property type="protein sequence ID" value="EOD06607"/>
    <property type="gene ID" value="EMIHUDRAFT_438702"/>
</dbReference>
<keyword evidence="2" id="KW-0677">Repeat</keyword>
<dbReference type="PANTHER" id="PTHR19848:SF8">
    <property type="entry name" value="F-BOX AND WD REPEAT DOMAIN CONTAINING 7"/>
    <property type="match status" value="1"/>
</dbReference>
<accession>A0A0D3KUL5</accession>
<dbReference type="GeneID" id="17252756"/>
<evidence type="ECO:0000256" key="3">
    <source>
        <dbReference type="PROSITE-ProRule" id="PRU00221"/>
    </source>
</evidence>
<reference evidence="4" key="2">
    <citation type="submission" date="2024-10" db="UniProtKB">
        <authorList>
            <consortium name="EnsemblProtists"/>
        </authorList>
    </citation>
    <scope>IDENTIFICATION</scope>
</reference>
<evidence type="ECO:0000256" key="2">
    <source>
        <dbReference type="ARBA" id="ARBA00022737"/>
    </source>
</evidence>
<keyword evidence="1 3" id="KW-0853">WD repeat</keyword>
<evidence type="ECO:0000256" key="1">
    <source>
        <dbReference type="ARBA" id="ARBA00022574"/>
    </source>
</evidence>
<dbReference type="PANTHER" id="PTHR19848">
    <property type="entry name" value="WD40 REPEAT PROTEIN"/>
    <property type="match status" value="1"/>
</dbReference>
<dbReference type="Proteomes" id="UP000013827">
    <property type="component" value="Unassembled WGS sequence"/>
</dbReference>
<dbReference type="SMART" id="SM00320">
    <property type="entry name" value="WD40"/>
    <property type="match status" value="2"/>
</dbReference>
<dbReference type="Pfam" id="PF00400">
    <property type="entry name" value="WD40"/>
    <property type="match status" value="1"/>
</dbReference>
<proteinExistence type="predicted"/>
<dbReference type="InterPro" id="IPR015943">
    <property type="entry name" value="WD40/YVTN_repeat-like_dom_sf"/>
</dbReference>
<organism evidence="4 5">
    <name type="scientific">Emiliania huxleyi (strain CCMP1516)</name>
    <dbReference type="NCBI Taxonomy" id="280463"/>
    <lineage>
        <taxon>Eukaryota</taxon>
        <taxon>Haptista</taxon>
        <taxon>Haptophyta</taxon>
        <taxon>Prymnesiophyceae</taxon>
        <taxon>Isochrysidales</taxon>
        <taxon>Noelaerhabdaceae</taxon>
        <taxon>Emiliania</taxon>
    </lineage>
</organism>
<dbReference type="EnsemblProtists" id="EOD39450">
    <property type="protein sequence ID" value="EOD39450"/>
    <property type="gene ID" value="EMIHUDRAFT_433389"/>
</dbReference>